<evidence type="ECO:0000256" key="4">
    <source>
        <dbReference type="RuleBase" id="RU003719"/>
    </source>
</evidence>
<dbReference type="OrthoDB" id="298012at2759"/>
<evidence type="ECO:0000313" key="8">
    <source>
        <dbReference type="EMBL" id="KAF2428279.1"/>
    </source>
</evidence>
<evidence type="ECO:0000259" key="7">
    <source>
        <dbReference type="Pfam" id="PF02826"/>
    </source>
</evidence>
<comment type="similarity">
    <text evidence="1 4">Belongs to the D-isomer specific 2-hydroxyacid dehydrogenase family.</text>
</comment>
<keyword evidence="9" id="KW-1185">Reference proteome</keyword>
<dbReference type="Pfam" id="PF02826">
    <property type="entry name" value="2-Hacid_dh_C"/>
    <property type="match status" value="1"/>
</dbReference>
<evidence type="ECO:0000256" key="1">
    <source>
        <dbReference type="ARBA" id="ARBA00005854"/>
    </source>
</evidence>
<dbReference type="PANTHER" id="PTHR43761">
    <property type="entry name" value="D-ISOMER SPECIFIC 2-HYDROXYACID DEHYDROGENASE FAMILY PROTEIN (AFU_ORTHOLOGUE AFUA_1G13630)"/>
    <property type="match status" value="1"/>
</dbReference>
<dbReference type="AlphaFoldDB" id="A0A9P4NN13"/>
<dbReference type="GO" id="GO:0051287">
    <property type="term" value="F:NAD binding"/>
    <property type="evidence" value="ECO:0007669"/>
    <property type="project" value="InterPro"/>
</dbReference>
<dbReference type="InterPro" id="IPR006139">
    <property type="entry name" value="D-isomer_2_OHA_DH_cat_dom"/>
</dbReference>
<comment type="caution">
    <text evidence="8">The sequence shown here is derived from an EMBL/GenBank/DDBJ whole genome shotgun (WGS) entry which is preliminary data.</text>
</comment>
<dbReference type="CDD" id="cd05198">
    <property type="entry name" value="formate_dh_like"/>
    <property type="match status" value="1"/>
</dbReference>
<dbReference type="Proteomes" id="UP000800235">
    <property type="component" value="Unassembled WGS sequence"/>
</dbReference>
<dbReference type="InterPro" id="IPR050418">
    <property type="entry name" value="D-iso_2-hydroxyacid_DH_PdxB"/>
</dbReference>
<dbReference type="EMBL" id="MU007055">
    <property type="protein sequence ID" value="KAF2428279.1"/>
    <property type="molecule type" value="Genomic_DNA"/>
</dbReference>
<evidence type="ECO:0000256" key="3">
    <source>
        <dbReference type="ARBA" id="ARBA00023027"/>
    </source>
</evidence>
<proteinExistence type="inferred from homology"/>
<organism evidence="8 9">
    <name type="scientific">Tothia fuscella</name>
    <dbReference type="NCBI Taxonomy" id="1048955"/>
    <lineage>
        <taxon>Eukaryota</taxon>
        <taxon>Fungi</taxon>
        <taxon>Dikarya</taxon>
        <taxon>Ascomycota</taxon>
        <taxon>Pezizomycotina</taxon>
        <taxon>Dothideomycetes</taxon>
        <taxon>Pleosporomycetidae</taxon>
        <taxon>Venturiales</taxon>
        <taxon>Cylindrosympodiaceae</taxon>
        <taxon>Tothia</taxon>
    </lineage>
</organism>
<dbReference type="Gene3D" id="3.40.50.720">
    <property type="entry name" value="NAD(P)-binding Rossmann-like Domain"/>
    <property type="match status" value="2"/>
</dbReference>
<name>A0A9P4NN13_9PEZI</name>
<feature type="compositionally biased region" description="Polar residues" evidence="5">
    <location>
        <begin position="23"/>
        <end position="37"/>
    </location>
</feature>
<sequence>MHHEIVAIEGLHSPIPTFDVSEPHTSNQTIHHNTSPSELHTRIKDATIIITTTIKLDATTLSVALTPKLQLIAVMASGTDCVDFEAAKKRGIAICNCPHAPTDVVSEHAIGLYFAARRKTVLMHGMTIAEPSKWKARGSLASYLRDPTGYAPMSCQDETCGIIGYGALGKGIEQIAKALGMKVLIAARKNAEPSAATKDTFPQRTAFTEVLRRKIKLMSPHAVLINVSRGLIVNENALLTALKEGQIAGAATDVFDVEPVGGAKDSVLLGSEARDLNLTLTPHVAWFGERTKDNLRRILKGNVEGFINGNRQHSLT</sequence>
<protein>
    <submittedName>
        <fullName evidence="8">Glycerate dehydrogenase</fullName>
    </submittedName>
</protein>
<dbReference type="InterPro" id="IPR006140">
    <property type="entry name" value="D-isomer_DH_NAD-bd"/>
</dbReference>
<evidence type="ECO:0000256" key="2">
    <source>
        <dbReference type="ARBA" id="ARBA00023002"/>
    </source>
</evidence>
<dbReference type="InterPro" id="IPR036291">
    <property type="entry name" value="NAD(P)-bd_dom_sf"/>
</dbReference>
<reference evidence="8" key="1">
    <citation type="journal article" date="2020" name="Stud. Mycol.">
        <title>101 Dothideomycetes genomes: a test case for predicting lifestyles and emergence of pathogens.</title>
        <authorList>
            <person name="Haridas S."/>
            <person name="Albert R."/>
            <person name="Binder M."/>
            <person name="Bloem J."/>
            <person name="Labutti K."/>
            <person name="Salamov A."/>
            <person name="Andreopoulos B."/>
            <person name="Baker S."/>
            <person name="Barry K."/>
            <person name="Bills G."/>
            <person name="Bluhm B."/>
            <person name="Cannon C."/>
            <person name="Castanera R."/>
            <person name="Culley D."/>
            <person name="Daum C."/>
            <person name="Ezra D."/>
            <person name="Gonzalez J."/>
            <person name="Henrissat B."/>
            <person name="Kuo A."/>
            <person name="Liang C."/>
            <person name="Lipzen A."/>
            <person name="Lutzoni F."/>
            <person name="Magnuson J."/>
            <person name="Mondo S."/>
            <person name="Nolan M."/>
            <person name="Ohm R."/>
            <person name="Pangilinan J."/>
            <person name="Park H.-J."/>
            <person name="Ramirez L."/>
            <person name="Alfaro M."/>
            <person name="Sun H."/>
            <person name="Tritt A."/>
            <person name="Yoshinaga Y."/>
            <person name="Zwiers L.-H."/>
            <person name="Turgeon B."/>
            <person name="Goodwin S."/>
            <person name="Spatafora J."/>
            <person name="Crous P."/>
            <person name="Grigoriev I."/>
        </authorList>
    </citation>
    <scope>NUCLEOTIDE SEQUENCE</scope>
    <source>
        <strain evidence="8">CBS 130266</strain>
    </source>
</reference>
<gene>
    <name evidence="8" type="ORF">EJ08DRAFT_735668</name>
</gene>
<keyword evidence="2 4" id="KW-0560">Oxidoreductase</keyword>
<dbReference type="PANTHER" id="PTHR43761:SF1">
    <property type="entry name" value="D-ISOMER SPECIFIC 2-HYDROXYACID DEHYDROGENASE CATALYTIC DOMAIN-CONTAINING PROTEIN-RELATED"/>
    <property type="match status" value="1"/>
</dbReference>
<evidence type="ECO:0000256" key="5">
    <source>
        <dbReference type="SAM" id="MobiDB-lite"/>
    </source>
</evidence>
<evidence type="ECO:0000313" key="9">
    <source>
        <dbReference type="Proteomes" id="UP000800235"/>
    </source>
</evidence>
<keyword evidence="3" id="KW-0520">NAD</keyword>
<dbReference type="SUPFAM" id="SSF51735">
    <property type="entry name" value="NAD(P)-binding Rossmann-fold domains"/>
    <property type="match status" value="1"/>
</dbReference>
<dbReference type="SUPFAM" id="SSF52283">
    <property type="entry name" value="Formate/glycerate dehydrogenase catalytic domain-like"/>
    <property type="match status" value="1"/>
</dbReference>
<evidence type="ECO:0000259" key="6">
    <source>
        <dbReference type="Pfam" id="PF00389"/>
    </source>
</evidence>
<dbReference type="GO" id="GO:0016616">
    <property type="term" value="F:oxidoreductase activity, acting on the CH-OH group of donors, NAD or NADP as acceptor"/>
    <property type="evidence" value="ECO:0007669"/>
    <property type="project" value="InterPro"/>
</dbReference>
<feature type="region of interest" description="Disordered" evidence="5">
    <location>
        <begin position="16"/>
        <end position="37"/>
    </location>
</feature>
<dbReference type="Pfam" id="PF00389">
    <property type="entry name" value="2-Hacid_dh"/>
    <property type="match status" value="1"/>
</dbReference>
<feature type="domain" description="D-isomer specific 2-hydroxyacid dehydrogenase NAD-binding" evidence="7">
    <location>
        <begin position="212"/>
        <end position="285"/>
    </location>
</feature>
<accession>A0A9P4NN13</accession>
<feature type="domain" description="D-isomer specific 2-hydroxyacid dehydrogenase catalytic" evidence="6">
    <location>
        <begin position="28"/>
        <end position="311"/>
    </location>
</feature>